<evidence type="ECO:0000313" key="1">
    <source>
        <dbReference type="EMBL" id="SPE17585.1"/>
    </source>
</evidence>
<name>A0A2N9L3P3_9BACT</name>
<gene>
    <name evidence="1" type="ORF">SBA5_1050006</name>
</gene>
<organism evidence="1 2">
    <name type="scientific">Candidatus Sulfuritelmatomonas gaucii</name>
    <dbReference type="NCBI Taxonomy" id="2043161"/>
    <lineage>
        <taxon>Bacteria</taxon>
        <taxon>Pseudomonadati</taxon>
        <taxon>Acidobacteriota</taxon>
        <taxon>Terriglobia</taxon>
        <taxon>Terriglobales</taxon>
        <taxon>Acidobacteriaceae</taxon>
        <taxon>Candidatus Sulfuritelmatomonas</taxon>
    </lineage>
</organism>
<protein>
    <submittedName>
        <fullName evidence="1">Uncharacterized protein</fullName>
    </submittedName>
</protein>
<dbReference type="EMBL" id="OKRB01000008">
    <property type="protein sequence ID" value="SPE17585.1"/>
    <property type="molecule type" value="Genomic_DNA"/>
</dbReference>
<sequence length="109" mass="11448">MIKKILAIVAAAACAGAIIEFIPEAAPAVAAGVSAAAQSHGTSVSDRAKPAVLDAARVADRRKAVCAQAWPYYEPTCLRDGRRSDGEVRVVRVIMTDGSVTGRTLQTRR</sequence>
<dbReference type="AlphaFoldDB" id="A0A2N9L3P3"/>
<evidence type="ECO:0000313" key="2">
    <source>
        <dbReference type="Proteomes" id="UP000239735"/>
    </source>
</evidence>
<proteinExistence type="predicted"/>
<dbReference type="Proteomes" id="UP000239735">
    <property type="component" value="Unassembled WGS sequence"/>
</dbReference>
<accession>A0A2N9L3P3</accession>
<reference evidence="2" key="1">
    <citation type="submission" date="2018-02" db="EMBL/GenBank/DDBJ databases">
        <authorList>
            <person name="Hausmann B."/>
        </authorList>
    </citation>
    <scope>NUCLEOTIDE SEQUENCE [LARGE SCALE GENOMIC DNA]</scope>
    <source>
        <strain evidence="2">Peat soil MAG SbA5</strain>
    </source>
</reference>